<evidence type="ECO:0000256" key="1">
    <source>
        <dbReference type="PROSITE-ProRule" id="PRU00339"/>
    </source>
</evidence>
<feature type="compositionally biased region" description="Basic and acidic residues" evidence="2">
    <location>
        <begin position="44"/>
        <end position="70"/>
    </location>
</feature>
<proteinExistence type="predicted"/>
<dbReference type="SUPFAM" id="SSF48452">
    <property type="entry name" value="TPR-like"/>
    <property type="match status" value="3"/>
</dbReference>
<feature type="repeat" description="TPR" evidence="1">
    <location>
        <begin position="862"/>
        <end position="895"/>
    </location>
</feature>
<dbReference type="EMBL" id="CCKQ01011374">
    <property type="protein sequence ID" value="CDW82931.1"/>
    <property type="molecule type" value="Genomic_DNA"/>
</dbReference>
<evidence type="ECO:0000313" key="3">
    <source>
        <dbReference type="EMBL" id="CDW82931.1"/>
    </source>
</evidence>
<sequence>MGTIVSKCCTTQGESSNGDFTLQRTVQAPLRKRGNSIEDYISDPLKDYKHQDHNKQEVDLTKSEYSEVKNSESNATKDYVKSSIISQFNPDDEDDSQDNEVQNMADMASPKDEGRENSKQQERHQLQEIKEYNDFSEDVHRYHQTCVSKGSPDHRGFLSDDDDIQIELIPQSAHGIRSQRHSVLNPKTNHESLIGKDGLIFEGPNSNDSSDLLSSGPSHHPFSTKNCLVYKNPNDQSCFFILQNQVFAHEWLVYDMIDRKYLADQLSHRQSVVNVQEVTKDKNSNEKLIKFAITHSSSHSQLCKILPQAFYDQTLDQPYHYHEDFQYFGQYKTDKLIVKAVIFDDDRYIQNKEVINQQVIYQNQVLKVVDNSQFHPEVLEELILVELKENSLCAIGYIVIQKVPQHSLIEIIRDYWIPSMLKQLINTQGMIEIFSKDKLIYIISQILSIINNLSQKGFGVFQSINAENLLIDVHHYTLKLSSPLIQYLKPDNQIRGYYKDQGSNHCINGSIKKKEAKFQDMVQLAEFIYNLCKILQIQDVFIGQLIKDLLNHEKQIGSIQKQFLQNILEFDPFLYYRLGIQFQKERKLTAAHDILQIYEVDIKSIKNSVSNSSKSQKSIFDKGKNKIQQGLIFKLQGELLKDLNQDLVKALTYEQRALAIFIKYFESLPISNKIDRKDEMEVKAHISILKKQLNIYGKIAQSQNQGNDTQTPNHPIISDTFLNIGLTYLQKQDFIRALLNIFKALKQRLRLDGANHQSQLKILYLIAQIYSKNMDGQQEVAIMFLKKIKKILIQNLNPEIVKDQFDLTQLYIQISNLYNDLKFTQKSLKYNEKAISIIQTKLLKVMNLKNQQQPSQILDVLVQLYNSQGKLQMKKGDFKESVKNFTLALDLLKELPNRNMQATLNAQLLANIGSAHLMLKNYAEAIQYLQESKSFKSNGQSKTQGKKPEQYIIDQLKICECYKGLQDYKSCESIYQQLIDYTKINLPDRLEQIANYYEQLAEIYQYQSDLQEDMRIQKALEMIKQAVDLYKKSSIERYSDIYIKALLINGVLSLKTGENIKDLREEITTILKNIFTNSGLFAEYSEIISDGIFNDAKASDMVLQVCGPFKNNELFRQSRAKEKWRMLVLESNID</sequence>
<reference evidence="3 4" key="1">
    <citation type="submission" date="2014-06" db="EMBL/GenBank/DDBJ databases">
        <authorList>
            <person name="Swart Estienne"/>
        </authorList>
    </citation>
    <scope>NUCLEOTIDE SEQUENCE [LARGE SCALE GENOMIC DNA]</scope>
    <source>
        <strain evidence="3 4">130c</strain>
    </source>
</reference>
<dbReference type="InterPro" id="IPR019734">
    <property type="entry name" value="TPR_rpt"/>
</dbReference>
<evidence type="ECO:0000256" key="2">
    <source>
        <dbReference type="SAM" id="MobiDB-lite"/>
    </source>
</evidence>
<gene>
    <name evidence="3" type="primary">Contig1227.g1344</name>
    <name evidence="3" type="ORF">STYLEM_11968</name>
</gene>
<feature type="region of interest" description="Disordered" evidence="2">
    <location>
        <begin position="1"/>
        <end position="81"/>
    </location>
</feature>
<dbReference type="AlphaFoldDB" id="A0A078AM30"/>
<accession>A0A078AM30</accession>
<name>A0A078AM30_STYLE</name>
<dbReference type="OrthoDB" id="1658288at2759"/>
<evidence type="ECO:0000313" key="4">
    <source>
        <dbReference type="Proteomes" id="UP000039865"/>
    </source>
</evidence>
<dbReference type="InterPro" id="IPR011990">
    <property type="entry name" value="TPR-like_helical_dom_sf"/>
</dbReference>
<protein>
    <submittedName>
        <fullName evidence="3">Tetratricopeptide protein</fullName>
    </submittedName>
</protein>
<feature type="compositionally biased region" description="Polar residues" evidence="2">
    <location>
        <begin position="8"/>
        <end position="26"/>
    </location>
</feature>
<keyword evidence="4" id="KW-1185">Reference proteome</keyword>
<feature type="repeat" description="TPR" evidence="1">
    <location>
        <begin position="906"/>
        <end position="939"/>
    </location>
</feature>
<dbReference type="Gene3D" id="1.25.40.10">
    <property type="entry name" value="Tetratricopeptide repeat domain"/>
    <property type="match status" value="2"/>
</dbReference>
<organism evidence="3 4">
    <name type="scientific">Stylonychia lemnae</name>
    <name type="common">Ciliate</name>
    <dbReference type="NCBI Taxonomy" id="5949"/>
    <lineage>
        <taxon>Eukaryota</taxon>
        <taxon>Sar</taxon>
        <taxon>Alveolata</taxon>
        <taxon>Ciliophora</taxon>
        <taxon>Intramacronucleata</taxon>
        <taxon>Spirotrichea</taxon>
        <taxon>Stichotrichia</taxon>
        <taxon>Sporadotrichida</taxon>
        <taxon>Oxytrichidae</taxon>
        <taxon>Stylonychinae</taxon>
        <taxon>Stylonychia</taxon>
    </lineage>
</organism>
<dbReference type="Proteomes" id="UP000039865">
    <property type="component" value="Unassembled WGS sequence"/>
</dbReference>
<dbReference type="SMART" id="SM00028">
    <property type="entry name" value="TPR"/>
    <property type="match status" value="4"/>
</dbReference>
<dbReference type="InParanoid" id="A0A078AM30"/>
<keyword evidence="1" id="KW-0802">TPR repeat</keyword>
<dbReference type="PROSITE" id="PS50005">
    <property type="entry name" value="TPR"/>
    <property type="match status" value="2"/>
</dbReference>